<gene>
    <name evidence="2" type="ORF">BDV98DRAFT_564097</name>
</gene>
<name>A0A5C3QN12_9AGAR</name>
<proteinExistence type="predicted"/>
<sequence>MDSMFQGEVLRGREHWSTLLFAGDIQPDEGMGMVMDVDEDSLSSEQSQIPRFPSHSHVAQQGAFISNFFLSVDPNALQTQLGLPFFSTEDTAQQDKGRPVSQDFLNMSFDELQEFAFQMLKGLSEPLTDGDAMQVSTDESSPPKTAPGTGQKRKRVGVKCGYGLRASLRESG</sequence>
<accession>A0A5C3QN12</accession>
<protein>
    <submittedName>
        <fullName evidence="2">Uncharacterized protein</fullName>
    </submittedName>
</protein>
<dbReference type="Proteomes" id="UP000305067">
    <property type="component" value="Unassembled WGS sequence"/>
</dbReference>
<dbReference type="AlphaFoldDB" id="A0A5C3QN12"/>
<evidence type="ECO:0000313" key="3">
    <source>
        <dbReference type="Proteomes" id="UP000305067"/>
    </source>
</evidence>
<feature type="region of interest" description="Disordered" evidence="1">
    <location>
        <begin position="128"/>
        <end position="158"/>
    </location>
</feature>
<keyword evidence="3" id="KW-1185">Reference proteome</keyword>
<reference evidence="2 3" key="1">
    <citation type="journal article" date="2019" name="Nat. Ecol. Evol.">
        <title>Megaphylogeny resolves global patterns of mushroom evolution.</title>
        <authorList>
            <person name="Varga T."/>
            <person name="Krizsan K."/>
            <person name="Foldi C."/>
            <person name="Dima B."/>
            <person name="Sanchez-Garcia M."/>
            <person name="Sanchez-Ramirez S."/>
            <person name="Szollosi G.J."/>
            <person name="Szarkandi J.G."/>
            <person name="Papp V."/>
            <person name="Albert L."/>
            <person name="Andreopoulos W."/>
            <person name="Angelini C."/>
            <person name="Antonin V."/>
            <person name="Barry K.W."/>
            <person name="Bougher N.L."/>
            <person name="Buchanan P."/>
            <person name="Buyck B."/>
            <person name="Bense V."/>
            <person name="Catcheside P."/>
            <person name="Chovatia M."/>
            <person name="Cooper J."/>
            <person name="Damon W."/>
            <person name="Desjardin D."/>
            <person name="Finy P."/>
            <person name="Geml J."/>
            <person name="Haridas S."/>
            <person name="Hughes K."/>
            <person name="Justo A."/>
            <person name="Karasinski D."/>
            <person name="Kautmanova I."/>
            <person name="Kiss B."/>
            <person name="Kocsube S."/>
            <person name="Kotiranta H."/>
            <person name="LaButti K.M."/>
            <person name="Lechner B.E."/>
            <person name="Liimatainen K."/>
            <person name="Lipzen A."/>
            <person name="Lukacs Z."/>
            <person name="Mihaltcheva S."/>
            <person name="Morgado L.N."/>
            <person name="Niskanen T."/>
            <person name="Noordeloos M.E."/>
            <person name="Ohm R.A."/>
            <person name="Ortiz-Santana B."/>
            <person name="Ovrebo C."/>
            <person name="Racz N."/>
            <person name="Riley R."/>
            <person name="Savchenko A."/>
            <person name="Shiryaev A."/>
            <person name="Soop K."/>
            <person name="Spirin V."/>
            <person name="Szebenyi C."/>
            <person name="Tomsovsky M."/>
            <person name="Tulloss R.E."/>
            <person name="Uehling J."/>
            <person name="Grigoriev I.V."/>
            <person name="Vagvolgyi C."/>
            <person name="Papp T."/>
            <person name="Martin F.M."/>
            <person name="Miettinen O."/>
            <person name="Hibbett D.S."/>
            <person name="Nagy L.G."/>
        </authorList>
    </citation>
    <scope>NUCLEOTIDE SEQUENCE [LARGE SCALE GENOMIC DNA]</scope>
    <source>
        <strain evidence="2 3">CBS 309.79</strain>
    </source>
</reference>
<evidence type="ECO:0000313" key="2">
    <source>
        <dbReference type="EMBL" id="TFL03365.1"/>
    </source>
</evidence>
<feature type="compositionally biased region" description="Polar residues" evidence="1">
    <location>
        <begin position="134"/>
        <end position="143"/>
    </location>
</feature>
<organism evidence="2 3">
    <name type="scientific">Pterulicium gracile</name>
    <dbReference type="NCBI Taxonomy" id="1884261"/>
    <lineage>
        <taxon>Eukaryota</taxon>
        <taxon>Fungi</taxon>
        <taxon>Dikarya</taxon>
        <taxon>Basidiomycota</taxon>
        <taxon>Agaricomycotina</taxon>
        <taxon>Agaricomycetes</taxon>
        <taxon>Agaricomycetidae</taxon>
        <taxon>Agaricales</taxon>
        <taxon>Pleurotineae</taxon>
        <taxon>Pterulaceae</taxon>
        <taxon>Pterulicium</taxon>
    </lineage>
</organism>
<evidence type="ECO:0000256" key="1">
    <source>
        <dbReference type="SAM" id="MobiDB-lite"/>
    </source>
</evidence>
<dbReference type="EMBL" id="ML178820">
    <property type="protein sequence ID" value="TFL03365.1"/>
    <property type="molecule type" value="Genomic_DNA"/>
</dbReference>